<gene>
    <name evidence="9" type="ORF">CE91St3_20530</name>
    <name evidence="13" type="ORF">DW828_06145</name>
    <name evidence="10" type="ORF">GMD82_06000</name>
    <name evidence="11" type="ORF">GMD92_08455</name>
    <name evidence="12" type="ORF">GME02_14740</name>
</gene>
<dbReference type="Proteomes" id="UP000448908">
    <property type="component" value="Unassembled WGS sequence"/>
</dbReference>
<dbReference type="Proteomes" id="UP000286260">
    <property type="component" value="Unassembled WGS sequence"/>
</dbReference>
<dbReference type="AlphaFoldDB" id="A0A354MKT3"/>
<dbReference type="PANTHER" id="PTHR31776">
    <property type="entry name" value="ALPHA-L-ARABINOFURANOSIDASE 1"/>
    <property type="match status" value="1"/>
</dbReference>
<dbReference type="InterPro" id="IPR017853">
    <property type="entry name" value="GH"/>
</dbReference>
<dbReference type="RefSeq" id="WP_005638961.1">
    <property type="nucleotide sequence ID" value="NZ_BAABYG010000001.1"/>
</dbReference>
<keyword evidence="6" id="KW-0325">Glycoprotein</keyword>
<accession>A0A354MKT3</accession>
<evidence type="ECO:0000256" key="3">
    <source>
        <dbReference type="ARBA" id="ARBA00012670"/>
    </source>
</evidence>
<feature type="signal peptide" evidence="7">
    <location>
        <begin position="1"/>
        <end position="23"/>
    </location>
</feature>
<evidence type="ECO:0000259" key="8">
    <source>
        <dbReference type="SMART" id="SM00813"/>
    </source>
</evidence>
<feature type="chain" id="PRO_5044584885" description="non-reducing end alpha-L-arabinofuranosidase" evidence="7">
    <location>
        <begin position="24"/>
        <end position="651"/>
    </location>
</feature>
<evidence type="ECO:0000313" key="12">
    <source>
        <dbReference type="EMBL" id="MTV02880.1"/>
    </source>
</evidence>
<dbReference type="PANTHER" id="PTHR31776:SF0">
    <property type="entry name" value="ALPHA-L-ARABINOFURANOSIDASE 1"/>
    <property type="match status" value="1"/>
</dbReference>
<evidence type="ECO:0000313" key="17">
    <source>
        <dbReference type="Proteomes" id="UP000482671"/>
    </source>
</evidence>
<keyword evidence="15" id="KW-1185">Reference proteome</keyword>
<dbReference type="InterPro" id="IPR008979">
    <property type="entry name" value="Galactose-bd-like_sf"/>
</dbReference>
<evidence type="ECO:0000313" key="13">
    <source>
        <dbReference type="EMBL" id="RHC88082.1"/>
    </source>
</evidence>
<sequence length="651" mass="73478">MTKSMKKAIALCLFSMGVVGLMAQSNEFKIDVQKTGAPIQSTMYGIFFEDINYGADGGLYAELVKNRSFEFENPFGGWTPFGNVSVQTQKPCFDRNPHYVRLSYEKELTGTGLDNEGFNGIGIREGEKYDFSLYARTRSGDAPVKLRINLVDSRNDLYEQKEIEVSGKEWKKYTVVLTPGATEARSRLRITMVTKGIVDLEHISLFPQKTFNNRPNGMRADLAQALKELKPGVFRFPGGCIVEGTNKATRYQWKNTVGPVENRPININRWNYTFSHKKFPDYYQSCGLGFFEYFLLSEDIGAEPLPVLNCGLSCQYENQDPNENCPVDKLQPYIDDALDLIEFANGSATSEWGKIRADMGHPAPFNLKLIAIGNEQWGPLYPERLELFVKAIRAKYPEIKIIGSSGPQSEGEDFDYLWPEMRRLKVDLVDEHFYRSPEWFLNGAKRYDSYDRQGPKVFAGEYACHSVNRENSFLTALCEAAFMTGFERNADVVCLCTYAPLFAHVDAWQWRPDLIWFDNLSLVKTPNYYVQQLYGHNAGTNVVPLTMQGEPVTGQLDLYATAAVDKHSDELIIKVANTGIRNKRIKLNLNGLSAGKHKGTLTLLHSSDLEAKNTLCNPSTVVPLVSDIEVEAPQGEVNLRPLSFSVYRIKL</sequence>
<evidence type="ECO:0000256" key="4">
    <source>
        <dbReference type="ARBA" id="ARBA00022729"/>
    </source>
</evidence>
<dbReference type="SUPFAM" id="SSF49785">
    <property type="entry name" value="Galactose-binding domain-like"/>
    <property type="match status" value="1"/>
</dbReference>
<dbReference type="Pfam" id="PF06964">
    <property type="entry name" value="Alpha-L-AF_C"/>
    <property type="match status" value="1"/>
</dbReference>
<dbReference type="EC" id="3.2.1.55" evidence="3"/>
<dbReference type="GO" id="GO:0046556">
    <property type="term" value="F:alpha-L-arabinofuranosidase activity"/>
    <property type="evidence" value="ECO:0007669"/>
    <property type="project" value="UniProtKB-EC"/>
</dbReference>
<protein>
    <recommendedName>
        <fullName evidence="3">non-reducing end alpha-L-arabinofuranosidase</fullName>
        <ecNumber evidence="3">3.2.1.55</ecNumber>
    </recommendedName>
</protein>
<dbReference type="EMBL" id="WNDA01000010">
    <property type="protein sequence ID" value="MTU69103.1"/>
    <property type="molecule type" value="Genomic_DNA"/>
</dbReference>
<evidence type="ECO:0000256" key="6">
    <source>
        <dbReference type="ARBA" id="ARBA00023180"/>
    </source>
</evidence>
<dbReference type="FunFam" id="3.20.20.80:FF:000090">
    <property type="entry name" value="Alpha-L-arabinofuranosidase A"/>
    <property type="match status" value="1"/>
</dbReference>
<evidence type="ECO:0000313" key="10">
    <source>
        <dbReference type="EMBL" id="MTU39061.1"/>
    </source>
</evidence>
<dbReference type="InterPro" id="IPR003305">
    <property type="entry name" value="CenC_carb-bd"/>
</dbReference>
<dbReference type="InterPro" id="IPR013780">
    <property type="entry name" value="Glyco_hydro_b"/>
</dbReference>
<evidence type="ECO:0000313" key="14">
    <source>
        <dbReference type="Proteomes" id="UP000286260"/>
    </source>
</evidence>
<dbReference type="EMBL" id="WNCN01000006">
    <property type="protein sequence ID" value="MTU39061.1"/>
    <property type="molecule type" value="Genomic_DNA"/>
</dbReference>
<evidence type="ECO:0000256" key="2">
    <source>
        <dbReference type="ARBA" id="ARBA00007186"/>
    </source>
</evidence>
<comment type="catalytic activity">
    <reaction evidence="1">
        <text>Hydrolysis of terminal non-reducing alpha-L-arabinofuranoside residues in alpha-L-arabinosides.</text>
        <dbReference type="EC" id="3.2.1.55"/>
    </reaction>
</comment>
<keyword evidence="4 7" id="KW-0732">Signal</keyword>
<reference evidence="9" key="3">
    <citation type="submission" date="2022-01" db="EMBL/GenBank/DDBJ databases">
        <title>Novel bile acid biosynthetic pathways are enriched in the microbiome of centenarians.</title>
        <authorList>
            <person name="Sato Y."/>
            <person name="Atarashi K."/>
            <person name="Plichta R.D."/>
            <person name="Arai Y."/>
            <person name="Sasajima S."/>
            <person name="Kearney M.S."/>
            <person name="Suda W."/>
            <person name="Takeshita K."/>
            <person name="Sasaki T."/>
            <person name="Okamoto S."/>
            <person name="Skelly N.A."/>
            <person name="Okamura Y."/>
            <person name="Vlamakis H."/>
            <person name="Li Y."/>
            <person name="Tanoue T."/>
            <person name="Takei H."/>
            <person name="Nittono H."/>
            <person name="Narushima S."/>
            <person name="Irie J."/>
            <person name="Itoh H."/>
            <person name="Moriya K."/>
            <person name="Sugiura Y."/>
            <person name="Suematsu M."/>
            <person name="Moritoki N."/>
            <person name="Shibata S."/>
            <person name="Littman R.D."/>
            <person name="Fischbach A.M."/>
            <person name="Uwamino Y."/>
            <person name="Inoue T."/>
            <person name="Honda A."/>
            <person name="Hattori M."/>
            <person name="Murai T."/>
            <person name="Xavier J.R."/>
            <person name="Hirose N."/>
            <person name="Honda K."/>
        </authorList>
    </citation>
    <scope>NUCLEOTIDE SEQUENCE</scope>
    <source>
        <strain evidence="9">CE91-St3</strain>
    </source>
</reference>
<evidence type="ECO:0000313" key="15">
    <source>
        <dbReference type="Proteomes" id="UP000434916"/>
    </source>
</evidence>
<dbReference type="Proteomes" id="UP001055114">
    <property type="component" value="Unassembled WGS sequence"/>
</dbReference>
<organism evidence="13 14">
    <name type="scientific">Parabacteroides merdae</name>
    <dbReference type="NCBI Taxonomy" id="46503"/>
    <lineage>
        <taxon>Bacteria</taxon>
        <taxon>Pseudomonadati</taxon>
        <taxon>Bacteroidota</taxon>
        <taxon>Bacteroidia</taxon>
        <taxon>Bacteroidales</taxon>
        <taxon>Tannerellaceae</taxon>
        <taxon>Parabacteroides</taxon>
    </lineage>
</organism>
<dbReference type="SMART" id="SM00813">
    <property type="entry name" value="Alpha-L-AF_C"/>
    <property type="match status" value="1"/>
</dbReference>
<dbReference type="GO" id="GO:0046373">
    <property type="term" value="P:L-arabinose metabolic process"/>
    <property type="evidence" value="ECO:0007669"/>
    <property type="project" value="InterPro"/>
</dbReference>
<evidence type="ECO:0000256" key="7">
    <source>
        <dbReference type="SAM" id="SignalP"/>
    </source>
</evidence>
<dbReference type="GeneID" id="49202449"/>
<evidence type="ECO:0000313" key="9">
    <source>
        <dbReference type="EMBL" id="GKH72190.1"/>
    </source>
</evidence>
<evidence type="ECO:0000313" key="11">
    <source>
        <dbReference type="EMBL" id="MTU69103.1"/>
    </source>
</evidence>
<dbReference type="Gene3D" id="3.20.20.80">
    <property type="entry name" value="Glycosidases"/>
    <property type="match status" value="1"/>
</dbReference>
<dbReference type="InterPro" id="IPR051563">
    <property type="entry name" value="Glycosyl_Hydrolase_51"/>
</dbReference>
<reference evidence="15 16" key="2">
    <citation type="journal article" date="2019" name="Nat. Med.">
        <title>A library of human gut bacterial isolates paired with longitudinal multiomics data enables mechanistic microbiome research.</title>
        <authorList>
            <person name="Poyet M."/>
            <person name="Groussin M."/>
            <person name="Gibbons S.M."/>
            <person name="Avila-Pacheco J."/>
            <person name="Jiang X."/>
            <person name="Kearney S.M."/>
            <person name="Perrotta A.R."/>
            <person name="Berdy B."/>
            <person name="Zhao S."/>
            <person name="Lieberman T.D."/>
            <person name="Swanson P.K."/>
            <person name="Smith M."/>
            <person name="Roesemann S."/>
            <person name="Alexander J.E."/>
            <person name="Rich S.A."/>
            <person name="Livny J."/>
            <person name="Vlamakis H."/>
            <person name="Clish C."/>
            <person name="Bullock K."/>
            <person name="Deik A."/>
            <person name="Scott J."/>
            <person name="Pierce K.A."/>
            <person name="Xavier R.J."/>
            <person name="Alm E.J."/>
        </authorList>
    </citation>
    <scope>NUCLEOTIDE SEQUENCE [LARGE SCALE GENOMIC DNA]</scope>
    <source>
        <strain evidence="12 17">BIOML-A11</strain>
        <strain evidence="11 16">BIOML-A16</strain>
        <strain evidence="10 15">BIOML-A29</strain>
    </source>
</reference>
<dbReference type="OrthoDB" id="9758333at2"/>
<dbReference type="EMBL" id="BQNZ01000001">
    <property type="protein sequence ID" value="GKH72190.1"/>
    <property type="molecule type" value="Genomic_DNA"/>
</dbReference>
<dbReference type="STRING" id="46503.ERS852463_00280"/>
<dbReference type="Pfam" id="PF02018">
    <property type="entry name" value="CBM_4_9"/>
    <property type="match status" value="1"/>
</dbReference>
<dbReference type="InterPro" id="IPR055235">
    <property type="entry name" value="ASD1_cat"/>
</dbReference>
<dbReference type="EMBL" id="QSII01000006">
    <property type="protein sequence ID" value="RHC88082.1"/>
    <property type="molecule type" value="Genomic_DNA"/>
</dbReference>
<comment type="similarity">
    <text evidence="2">Belongs to the glycosyl hydrolase 51 family.</text>
</comment>
<dbReference type="Gene3D" id="2.60.40.1180">
    <property type="entry name" value="Golgi alpha-mannosidase II"/>
    <property type="match status" value="1"/>
</dbReference>
<name>A0A354MKT3_9BACT</name>
<dbReference type="SUPFAM" id="SSF51445">
    <property type="entry name" value="(Trans)glycosidases"/>
    <property type="match status" value="1"/>
</dbReference>
<dbReference type="Proteomes" id="UP000434916">
    <property type="component" value="Unassembled WGS sequence"/>
</dbReference>
<dbReference type="SUPFAM" id="SSF51011">
    <property type="entry name" value="Glycosyl hydrolase domain"/>
    <property type="match status" value="1"/>
</dbReference>
<dbReference type="EMBL" id="WNDD01000016">
    <property type="protein sequence ID" value="MTV02880.1"/>
    <property type="molecule type" value="Genomic_DNA"/>
</dbReference>
<dbReference type="Gene3D" id="2.60.120.260">
    <property type="entry name" value="Galactose-binding domain-like"/>
    <property type="match status" value="1"/>
</dbReference>
<evidence type="ECO:0000313" key="16">
    <source>
        <dbReference type="Proteomes" id="UP000448908"/>
    </source>
</evidence>
<feature type="domain" description="Alpha-L-arabinofuranosidase C-terminal" evidence="8">
    <location>
        <begin position="460"/>
        <end position="643"/>
    </location>
</feature>
<reference evidence="13 14" key="1">
    <citation type="submission" date="2018-08" db="EMBL/GenBank/DDBJ databases">
        <title>A genome reference for cultivated species of the human gut microbiota.</title>
        <authorList>
            <person name="Zou Y."/>
            <person name="Xue W."/>
            <person name="Luo G."/>
        </authorList>
    </citation>
    <scope>NUCLEOTIDE SEQUENCE [LARGE SCALE GENOMIC DNA]</scope>
    <source>
        <strain evidence="13 14">AM34-17</strain>
    </source>
</reference>
<dbReference type="Proteomes" id="UP000482671">
    <property type="component" value="Unassembled WGS sequence"/>
</dbReference>
<keyword evidence="5" id="KW-0378">Hydrolase</keyword>
<comment type="caution">
    <text evidence="13">The sequence shown here is derived from an EMBL/GenBank/DDBJ whole genome shotgun (WGS) entry which is preliminary data.</text>
</comment>
<dbReference type="InterPro" id="IPR010720">
    <property type="entry name" value="Alpha-L-AF_C"/>
</dbReference>
<evidence type="ECO:0000256" key="5">
    <source>
        <dbReference type="ARBA" id="ARBA00022801"/>
    </source>
</evidence>
<proteinExistence type="inferred from homology"/>
<dbReference type="Pfam" id="PF22848">
    <property type="entry name" value="ASD1_dom"/>
    <property type="match status" value="1"/>
</dbReference>
<evidence type="ECO:0000256" key="1">
    <source>
        <dbReference type="ARBA" id="ARBA00001462"/>
    </source>
</evidence>